<protein>
    <submittedName>
        <fullName evidence="2">Uncharacterized protein</fullName>
    </submittedName>
</protein>
<reference evidence="2 3" key="2">
    <citation type="journal article" date="2017" name="Sci. Rep.">
        <title>Ant-infecting Ophiocordyceps genomes reveal a high diversity of potential behavioral manipulation genes and a possible major role for enterotoxins.</title>
        <authorList>
            <person name="de Bekker C."/>
            <person name="Ohm R.A."/>
            <person name="Evans H.C."/>
            <person name="Brachmann A."/>
            <person name="Hughes D.P."/>
        </authorList>
    </citation>
    <scope>NUCLEOTIDE SEQUENCE [LARGE SCALE GENOMIC DNA]</scope>
    <source>
        <strain evidence="2 3">SC16a</strain>
    </source>
</reference>
<dbReference type="EMBL" id="LAZP02000234">
    <property type="protein sequence ID" value="PFH59010.1"/>
    <property type="molecule type" value="Genomic_DNA"/>
</dbReference>
<accession>A0A2A9PDQ2</accession>
<evidence type="ECO:0000256" key="1">
    <source>
        <dbReference type="SAM" id="MobiDB-lite"/>
    </source>
</evidence>
<keyword evidence="3" id="KW-1185">Reference proteome</keyword>
<feature type="compositionally biased region" description="Low complexity" evidence="1">
    <location>
        <begin position="185"/>
        <end position="195"/>
    </location>
</feature>
<proteinExistence type="predicted"/>
<feature type="compositionally biased region" description="Low complexity" evidence="1">
    <location>
        <begin position="8"/>
        <end position="17"/>
    </location>
</feature>
<reference evidence="2 3" key="1">
    <citation type="journal article" date="2015" name="BMC Genomics">
        <title>Gene expression during zombie ant biting behavior reflects the complexity underlying fungal parasitic behavioral manipulation.</title>
        <authorList>
            <person name="de Bekker C."/>
            <person name="Ohm R.A."/>
            <person name="Loreto R.G."/>
            <person name="Sebastian A."/>
            <person name="Albert I."/>
            <person name="Merrow M."/>
            <person name="Brachmann A."/>
            <person name="Hughes D.P."/>
        </authorList>
    </citation>
    <scope>NUCLEOTIDE SEQUENCE [LARGE SCALE GENOMIC DNA]</scope>
    <source>
        <strain evidence="2 3">SC16a</strain>
    </source>
</reference>
<feature type="region of interest" description="Disordered" evidence="1">
    <location>
        <begin position="1"/>
        <end position="256"/>
    </location>
</feature>
<comment type="caution">
    <text evidence="2">The sequence shown here is derived from an EMBL/GenBank/DDBJ whole genome shotgun (WGS) entry which is preliminary data.</text>
</comment>
<name>A0A2A9PDQ2_OPHUN</name>
<feature type="compositionally biased region" description="Basic and acidic residues" evidence="1">
    <location>
        <begin position="36"/>
        <end position="50"/>
    </location>
</feature>
<dbReference type="AlphaFoldDB" id="A0A2A9PDQ2"/>
<dbReference type="Proteomes" id="UP000037136">
    <property type="component" value="Unassembled WGS sequence"/>
</dbReference>
<feature type="compositionally biased region" description="Gly residues" evidence="1">
    <location>
        <begin position="98"/>
        <end position="110"/>
    </location>
</feature>
<organism evidence="2 3">
    <name type="scientific">Ophiocordyceps unilateralis</name>
    <name type="common">Zombie-ant fungus</name>
    <name type="synonym">Torrubia unilateralis</name>
    <dbReference type="NCBI Taxonomy" id="268505"/>
    <lineage>
        <taxon>Eukaryota</taxon>
        <taxon>Fungi</taxon>
        <taxon>Dikarya</taxon>
        <taxon>Ascomycota</taxon>
        <taxon>Pezizomycotina</taxon>
        <taxon>Sordariomycetes</taxon>
        <taxon>Hypocreomycetidae</taxon>
        <taxon>Hypocreales</taxon>
        <taxon>Ophiocordycipitaceae</taxon>
        <taxon>Ophiocordyceps</taxon>
    </lineage>
</organism>
<sequence length="309" mass="30463">MRSILGKSSRAAGARSAFPGQARGPGSGATVGRGADAARRGAGDALHPVEDVLADAGQGTALDQGGGPAQLQGGDAGSGDTEPPPRGAAVGYADREGAGGAREQGGGTKDTGGETRWHGRSRHRDTGAGEHDPGKRRVLGSGRSAGGLPATTPHVTDVAGGRPERWPDGPSAEGRLPNQLDANDAGWRQQAGRAARGPHDADVGGTRVPLRLGQRLGRRRPASGSPGRGRGRGSGADVEAGSFGDDGIGGLAPVATGPRTIPQAGVGGCGLAARGAGQDALGRGARVVAEGAVRGRGLDRHALEGVSGP</sequence>
<evidence type="ECO:0000313" key="3">
    <source>
        <dbReference type="Proteomes" id="UP000037136"/>
    </source>
</evidence>
<evidence type="ECO:0000313" key="2">
    <source>
        <dbReference type="EMBL" id="PFH59010.1"/>
    </source>
</evidence>
<feature type="compositionally biased region" description="Basic and acidic residues" evidence="1">
    <location>
        <begin position="124"/>
        <end position="135"/>
    </location>
</feature>
<gene>
    <name evidence="2" type="ORF">XA68_12915</name>
</gene>